<accession>A0AAV0RA44</accession>
<evidence type="ECO:0008006" key="3">
    <source>
        <dbReference type="Google" id="ProtNLM"/>
    </source>
</evidence>
<dbReference type="InterPro" id="IPR015424">
    <property type="entry name" value="PyrdxlP-dep_Trfase"/>
</dbReference>
<evidence type="ECO:0000313" key="2">
    <source>
        <dbReference type="Proteomes" id="UP001154282"/>
    </source>
</evidence>
<dbReference type="SUPFAM" id="SSF53383">
    <property type="entry name" value="PLP-dependent transferases"/>
    <property type="match status" value="1"/>
</dbReference>
<keyword evidence="2" id="KW-1185">Reference proteome</keyword>
<dbReference type="InterPro" id="IPR015421">
    <property type="entry name" value="PyrdxlP-dep_Trfase_major"/>
</dbReference>
<dbReference type="EMBL" id="CAMGYJ010000010">
    <property type="protein sequence ID" value="CAI0554534.1"/>
    <property type="molecule type" value="Genomic_DNA"/>
</dbReference>
<organism evidence="1 2">
    <name type="scientific">Linum tenue</name>
    <dbReference type="NCBI Taxonomy" id="586396"/>
    <lineage>
        <taxon>Eukaryota</taxon>
        <taxon>Viridiplantae</taxon>
        <taxon>Streptophyta</taxon>
        <taxon>Embryophyta</taxon>
        <taxon>Tracheophyta</taxon>
        <taxon>Spermatophyta</taxon>
        <taxon>Magnoliopsida</taxon>
        <taxon>eudicotyledons</taxon>
        <taxon>Gunneridae</taxon>
        <taxon>Pentapetalae</taxon>
        <taxon>rosids</taxon>
        <taxon>fabids</taxon>
        <taxon>Malpighiales</taxon>
        <taxon>Linaceae</taxon>
        <taxon>Linum</taxon>
    </lineage>
</organism>
<dbReference type="Proteomes" id="UP001154282">
    <property type="component" value="Unassembled WGS sequence"/>
</dbReference>
<proteinExistence type="predicted"/>
<evidence type="ECO:0000313" key="1">
    <source>
        <dbReference type="EMBL" id="CAI0554534.1"/>
    </source>
</evidence>
<reference evidence="1" key="1">
    <citation type="submission" date="2022-08" db="EMBL/GenBank/DDBJ databases">
        <authorList>
            <person name="Gutierrez-Valencia J."/>
        </authorList>
    </citation>
    <scope>NUCLEOTIDE SEQUENCE</scope>
</reference>
<name>A0AAV0RA44_9ROSI</name>
<sequence>MTGWRLGYIAGPKHFVSACNKIQSQVLQISKNVKS</sequence>
<dbReference type="Gene3D" id="3.40.640.10">
    <property type="entry name" value="Type I PLP-dependent aspartate aminotransferase-like (Major domain)"/>
    <property type="match status" value="1"/>
</dbReference>
<dbReference type="AlphaFoldDB" id="A0AAV0RA44"/>
<comment type="caution">
    <text evidence="1">The sequence shown here is derived from an EMBL/GenBank/DDBJ whole genome shotgun (WGS) entry which is preliminary data.</text>
</comment>
<protein>
    <recommendedName>
        <fullName evidence="3">Aspartate aminotransferase</fullName>
    </recommendedName>
</protein>
<gene>
    <name evidence="1" type="ORF">LITE_LOCUS47227</name>
</gene>